<keyword evidence="3" id="KW-0472">Membrane</keyword>
<dbReference type="InterPro" id="IPR000160">
    <property type="entry name" value="GGDEF_dom"/>
</dbReference>
<evidence type="ECO:0000256" key="1">
    <source>
        <dbReference type="ARBA" id="ARBA00012528"/>
    </source>
</evidence>
<gene>
    <name evidence="5" type="ORF">ACFOOG_03175</name>
</gene>
<evidence type="ECO:0000259" key="4">
    <source>
        <dbReference type="PROSITE" id="PS50887"/>
    </source>
</evidence>
<dbReference type="EC" id="2.7.7.65" evidence="1"/>
<dbReference type="InterPro" id="IPR007894">
    <property type="entry name" value="MASE2"/>
</dbReference>
<protein>
    <recommendedName>
        <fullName evidence="1">diguanylate cyclase</fullName>
        <ecNumber evidence="1">2.7.7.65</ecNumber>
    </recommendedName>
</protein>
<feature type="transmembrane region" description="Helical" evidence="3">
    <location>
        <begin position="77"/>
        <end position="99"/>
    </location>
</feature>
<dbReference type="GO" id="GO:0052621">
    <property type="term" value="F:diguanylate cyclase activity"/>
    <property type="evidence" value="ECO:0007669"/>
    <property type="project" value="UniProtKB-EC"/>
</dbReference>
<keyword evidence="3" id="KW-1133">Transmembrane helix</keyword>
<dbReference type="PANTHER" id="PTHR45138">
    <property type="entry name" value="REGULATORY COMPONENTS OF SENSORY TRANSDUCTION SYSTEM"/>
    <property type="match status" value="1"/>
</dbReference>
<evidence type="ECO:0000313" key="5">
    <source>
        <dbReference type="EMBL" id="MFC3851827.1"/>
    </source>
</evidence>
<dbReference type="PANTHER" id="PTHR45138:SF9">
    <property type="entry name" value="DIGUANYLATE CYCLASE DGCM-RELATED"/>
    <property type="match status" value="1"/>
</dbReference>
<dbReference type="InterPro" id="IPR029787">
    <property type="entry name" value="Nucleotide_cyclase"/>
</dbReference>
<accession>A0ABV7ZXD0</accession>
<keyword evidence="5" id="KW-0548">Nucleotidyltransferase</keyword>
<dbReference type="Proteomes" id="UP001595617">
    <property type="component" value="Unassembled WGS sequence"/>
</dbReference>
<dbReference type="InterPro" id="IPR043128">
    <property type="entry name" value="Rev_trsase/Diguanyl_cyclase"/>
</dbReference>
<reference evidence="6" key="1">
    <citation type="journal article" date="2019" name="Int. J. Syst. Evol. Microbiol.">
        <title>The Global Catalogue of Microorganisms (GCM) 10K type strain sequencing project: providing services to taxonomists for standard genome sequencing and annotation.</title>
        <authorList>
            <consortium name="The Broad Institute Genomics Platform"/>
            <consortium name="The Broad Institute Genome Sequencing Center for Infectious Disease"/>
            <person name="Wu L."/>
            <person name="Ma J."/>
        </authorList>
    </citation>
    <scope>NUCLEOTIDE SEQUENCE [LARGE SCALE GENOMIC DNA]</scope>
    <source>
        <strain evidence="6">IBRC 10765</strain>
    </source>
</reference>
<keyword evidence="5" id="KW-0808">Transferase</keyword>
<feature type="domain" description="GGDEF" evidence="4">
    <location>
        <begin position="204"/>
        <end position="336"/>
    </location>
</feature>
<dbReference type="EMBL" id="JBHRYR010000002">
    <property type="protein sequence ID" value="MFC3851827.1"/>
    <property type="molecule type" value="Genomic_DNA"/>
</dbReference>
<keyword evidence="3" id="KW-0812">Transmembrane</keyword>
<comment type="catalytic activity">
    <reaction evidence="2">
        <text>2 GTP = 3',3'-c-di-GMP + 2 diphosphate</text>
        <dbReference type="Rhea" id="RHEA:24898"/>
        <dbReference type="ChEBI" id="CHEBI:33019"/>
        <dbReference type="ChEBI" id="CHEBI:37565"/>
        <dbReference type="ChEBI" id="CHEBI:58805"/>
        <dbReference type="EC" id="2.7.7.65"/>
    </reaction>
</comment>
<comment type="caution">
    <text evidence="5">The sequence shown here is derived from an EMBL/GenBank/DDBJ whole genome shotgun (WGS) entry which is preliminary data.</text>
</comment>
<dbReference type="PROSITE" id="PS50887">
    <property type="entry name" value="GGDEF"/>
    <property type="match status" value="1"/>
</dbReference>
<organism evidence="5 6">
    <name type="scientific">Saccharospirillum mangrovi</name>
    <dbReference type="NCBI Taxonomy" id="2161747"/>
    <lineage>
        <taxon>Bacteria</taxon>
        <taxon>Pseudomonadati</taxon>
        <taxon>Pseudomonadota</taxon>
        <taxon>Gammaproteobacteria</taxon>
        <taxon>Oceanospirillales</taxon>
        <taxon>Saccharospirillaceae</taxon>
        <taxon>Saccharospirillum</taxon>
    </lineage>
</organism>
<evidence type="ECO:0000313" key="6">
    <source>
        <dbReference type="Proteomes" id="UP001595617"/>
    </source>
</evidence>
<dbReference type="Gene3D" id="3.30.70.270">
    <property type="match status" value="1"/>
</dbReference>
<evidence type="ECO:0000256" key="2">
    <source>
        <dbReference type="ARBA" id="ARBA00034247"/>
    </source>
</evidence>
<proteinExistence type="predicted"/>
<dbReference type="InterPro" id="IPR050469">
    <property type="entry name" value="Diguanylate_Cyclase"/>
</dbReference>
<evidence type="ECO:0000256" key="3">
    <source>
        <dbReference type="SAM" id="Phobius"/>
    </source>
</evidence>
<feature type="transmembrane region" description="Helical" evidence="3">
    <location>
        <begin position="141"/>
        <end position="163"/>
    </location>
</feature>
<dbReference type="SMART" id="SM00267">
    <property type="entry name" value="GGDEF"/>
    <property type="match status" value="1"/>
</dbReference>
<feature type="transmembrane region" description="Helical" evidence="3">
    <location>
        <begin position="111"/>
        <end position="129"/>
    </location>
</feature>
<dbReference type="CDD" id="cd01949">
    <property type="entry name" value="GGDEF"/>
    <property type="match status" value="1"/>
</dbReference>
<feature type="transmembrane region" description="Helical" evidence="3">
    <location>
        <begin position="12"/>
        <end position="31"/>
    </location>
</feature>
<dbReference type="Pfam" id="PF00990">
    <property type="entry name" value="GGDEF"/>
    <property type="match status" value="1"/>
</dbReference>
<name>A0ABV7ZXD0_9GAMM</name>
<keyword evidence="6" id="KW-1185">Reference proteome</keyword>
<sequence length="336" mass="37683">MANKIILRIFWPRLSGNVLTMVAFWAVLSELYPSASYWPWLILQPILIPLLTVLHVKFSKNPIRAEQLNLLADGIPLGLWIVYMQFNLLPSALLMTLIAMNNMAFGGPKNLLYSLILMAVGILAGVLIWGIELQIGASERVIFATLPILVYYPILMSTLLYNYSRKLRQQKHQLRHLSTLDDLSGLYNRRYWSLAVETWLEQNQSGTLLMLDLDHFKAINDQLGHATGDTVIQRTGTLLRDQMRTDDIAGRLGGEEFGVLLPNTTSNEALHIAERLRLGIAQETAALCQPLSCTVSIGLAERQPTDTSLEIWLGRADRALYAAKDQGRNNVTAAFN</sequence>
<dbReference type="NCBIfam" id="TIGR00254">
    <property type="entry name" value="GGDEF"/>
    <property type="match status" value="1"/>
</dbReference>
<dbReference type="RefSeq" id="WP_380693275.1">
    <property type="nucleotide sequence ID" value="NZ_JBHRYR010000002.1"/>
</dbReference>
<dbReference type="Pfam" id="PF05230">
    <property type="entry name" value="MASE2"/>
    <property type="match status" value="1"/>
</dbReference>
<dbReference type="SUPFAM" id="SSF55073">
    <property type="entry name" value="Nucleotide cyclase"/>
    <property type="match status" value="1"/>
</dbReference>